<dbReference type="EMBL" id="BARV01006457">
    <property type="protein sequence ID" value="GAI13165.1"/>
    <property type="molecule type" value="Genomic_DNA"/>
</dbReference>
<dbReference type="AlphaFoldDB" id="X1MEQ2"/>
<comment type="caution">
    <text evidence="1">The sequence shown here is derived from an EMBL/GenBank/DDBJ whole genome shotgun (WGS) entry which is preliminary data.</text>
</comment>
<feature type="non-terminal residue" evidence="1">
    <location>
        <position position="1"/>
    </location>
</feature>
<protein>
    <recommendedName>
        <fullName evidence="2">Indole-3-glycerol-phosphate synthase</fullName>
    </recommendedName>
</protein>
<sequence length="47" mass="5375">EDGFKYAFENGADFICVGMFDFQVIPNANIVTDVLNSKLVRERSWFA</sequence>
<name>X1MEQ2_9ZZZZ</name>
<gene>
    <name evidence="1" type="ORF">S06H3_13232</name>
</gene>
<accession>X1MEQ2</accession>
<reference evidence="1" key="1">
    <citation type="journal article" date="2014" name="Front. Microbiol.">
        <title>High frequency of phylogenetically diverse reductive dehalogenase-homologous genes in deep subseafloor sedimentary metagenomes.</title>
        <authorList>
            <person name="Kawai M."/>
            <person name="Futagami T."/>
            <person name="Toyoda A."/>
            <person name="Takaki Y."/>
            <person name="Nishi S."/>
            <person name="Hori S."/>
            <person name="Arai W."/>
            <person name="Tsubouchi T."/>
            <person name="Morono Y."/>
            <person name="Uchiyama I."/>
            <person name="Ito T."/>
            <person name="Fujiyama A."/>
            <person name="Inagaki F."/>
            <person name="Takami H."/>
        </authorList>
    </citation>
    <scope>NUCLEOTIDE SEQUENCE</scope>
    <source>
        <strain evidence="1">Expedition CK06-06</strain>
    </source>
</reference>
<proteinExistence type="predicted"/>
<organism evidence="1">
    <name type="scientific">marine sediment metagenome</name>
    <dbReference type="NCBI Taxonomy" id="412755"/>
    <lineage>
        <taxon>unclassified sequences</taxon>
        <taxon>metagenomes</taxon>
        <taxon>ecological metagenomes</taxon>
    </lineage>
</organism>
<evidence type="ECO:0008006" key="2">
    <source>
        <dbReference type="Google" id="ProtNLM"/>
    </source>
</evidence>
<evidence type="ECO:0000313" key="1">
    <source>
        <dbReference type="EMBL" id="GAI13165.1"/>
    </source>
</evidence>